<evidence type="ECO:0000313" key="3">
    <source>
        <dbReference type="Proteomes" id="UP000825935"/>
    </source>
</evidence>
<keyword evidence="1" id="KW-0812">Transmembrane</keyword>
<gene>
    <name evidence="2" type="ORF">KP509_05G099200</name>
</gene>
<accession>A0A8T2UPE7</accession>
<organism evidence="2 3">
    <name type="scientific">Ceratopteris richardii</name>
    <name type="common">Triangle waterfern</name>
    <dbReference type="NCBI Taxonomy" id="49495"/>
    <lineage>
        <taxon>Eukaryota</taxon>
        <taxon>Viridiplantae</taxon>
        <taxon>Streptophyta</taxon>
        <taxon>Embryophyta</taxon>
        <taxon>Tracheophyta</taxon>
        <taxon>Polypodiopsida</taxon>
        <taxon>Polypodiidae</taxon>
        <taxon>Polypodiales</taxon>
        <taxon>Pteridineae</taxon>
        <taxon>Pteridaceae</taxon>
        <taxon>Parkerioideae</taxon>
        <taxon>Ceratopteris</taxon>
    </lineage>
</organism>
<name>A0A8T2UPE7_CERRI</name>
<protein>
    <submittedName>
        <fullName evidence="2">Uncharacterized protein</fullName>
    </submittedName>
</protein>
<dbReference type="Proteomes" id="UP000825935">
    <property type="component" value="Chromosome 5"/>
</dbReference>
<comment type="caution">
    <text evidence="2">The sequence shown here is derived from an EMBL/GenBank/DDBJ whole genome shotgun (WGS) entry which is preliminary data.</text>
</comment>
<feature type="transmembrane region" description="Helical" evidence="1">
    <location>
        <begin position="39"/>
        <end position="59"/>
    </location>
</feature>
<keyword evidence="3" id="KW-1185">Reference proteome</keyword>
<proteinExistence type="predicted"/>
<feature type="transmembrane region" description="Helical" evidence="1">
    <location>
        <begin position="65"/>
        <end position="82"/>
    </location>
</feature>
<evidence type="ECO:0000256" key="1">
    <source>
        <dbReference type="SAM" id="Phobius"/>
    </source>
</evidence>
<dbReference type="EMBL" id="CM035410">
    <property type="protein sequence ID" value="KAH7437977.1"/>
    <property type="molecule type" value="Genomic_DNA"/>
</dbReference>
<sequence>MGNQGFKGEDGRYAPPGARAAKGYYGGINHSVEICCGRCVVGVLLQVTVVTFLLVMLFYDQCTKCLGIYTALGAFTVLAYILRSEGKSCRLQKGEKLEDGDWRNEHVADRECLSEKNGEIHFLFTADTYAKTITFVYLWCCTQTEVGKIQITELLFCLPLSTCCQSRRMLF</sequence>
<dbReference type="AlphaFoldDB" id="A0A8T2UPE7"/>
<reference evidence="2" key="1">
    <citation type="submission" date="2021-08" db="EMBL/GenBank/DDBJ databases">
        <title>WGS assembly of Ceratopteris richardii.</title>
        <authorList>
            <person name="Marchant D.B."/>
            <person name="Chen G."/>
            <person name="Jenkins J."/>
            <person name="Shu S."/>
            <person name="Leebens-Mack J."/>
            <person name="Grimwood J."/>
            <person name="Schmutz J."/>
            <person name="Soltis P."/>
            <person name="Soltis D."/>
            <person name="Chen Z.-H."/>
        </authorList>
    </citation>
    <scope>NUCLEOTIDE SEQUENCE</scope>
    <source>
        <strain evidence="2">Whitten #5841</strain>
        <tissue evidence="2">Leaf</tissue>
    </source>
</reference>
<keyword evidence="1" id="KW-0472">Membrane</keyword>
<evidence type="ECO:0000313" key="2">
    <source>
        <dbReference type="EMBL" id="KAH7437977.1"/>
    </source>
</evidence>
<keyword evidence="1" id="KW-1133">Transmembrane helix</keyword>